<dbReference type="SFLD" id="SFLDG01082">
    <property type="entry name" value="B12-binding_domain_containing"/>
    <property type="match status" value="1"/>
</dbReference>
<accession>X1HJD6</accession>
<keyword evidence="5" id="KW-0408">Iron</keyword>
<dbReference type="InterPro" id="IPR005839">
    <property type="entry name" value="Methylthiotransferase"/>
</dbReference>
<dbReference type="FunFam" id="3.80.30.20:FF:000001">
    <property type="entry name" value="tRNA-2-methylthio-N(6)-dimethylallyladenosine synthase 2"/>
    <property type="match status" value="1"/>
</dbReference>
<comment type="cofactor">
    <cofactor evidence="1">
        <name>[4Fe-4S] cluster</name>
        <dbReference type="ChEBI" id="CHEBI:49883"/>
    </cofactor>
</comment>
<dbReference type="SUPFAM" id="SSF102114">
    <property type="entry name" value="Radical SAM enzymes"/>
    <property type="match status" value="1"/>
</dbReference>
<dbReference type="NCBIfam" id="TIGR00089">
    <property type="entry name" value="MiaB/RimO family radical SAM methylthiotransferase"/>
    <property type="match status" value="1"/>
</dbReference>
<dbReference type="PANTHER" id="PTHR43020:SF2">
    <property type="entry name" value="MITOCHONDRIAL TRNA METHYLTHIOTRANSFERASE CDK5RAP1"/>
    <property type="match status" value="1"/>
</dbReference>
<sequence length="303" mass="34100">MVATGCYAQRAPQELIQIEEVGLVLNNDEKPHLLRLLEEYGHIGSPVSVQGDSTTSYHNGFRTRAFIKVHDGCNSFCAYCIVPLVRGREKSLPVDQVIAEVRHRVAQGYEEVVLTGVKIGSYNYNGVNLTGLLGQILAETDVARVRLSSLQPQEITPDFIGLWHDPRLCRHFHLSLQSGSDGVLSRMKRRYSPSEYQESVSLIRSLVPEAAITTDVIVGFPGETEAEFNESYDFCRQMGFARIHVFPYSLRQETQAAQMPNQVEDKAKKQRSQKMLALAKESTQNFSQQFSGKTMTVLWEKQS</sequence>
<dbReference type="SMART" id="SM00729">
    <property type="entry name" value="Elp3"/>
    <property type="match status" value="1"/>
</dbReference>
<dbReference type="PROSITE" id="PS01278">
    <property type="entry name" value="MTTASE_RADICAL"/>
    <property type="match status" value="1"/>
</dbReference>
<evidence type="ECO:0000313" key="9">
    <source>
        <dbReference type="EMBL" id="GAH45428.1"/>
    </source>
</evidence>
<dbReference type="GO" id="GO:0035597">
    <property type="term" value="F:tRNA-2-methylthio-N(6)-dimethylallyladenosine(37) synthase activity"/>
    <property type="evidence" value="ECO:0007669"/>
    <property type="project" value="TreeGrafter"/>
</dbReference>
<dbReference type="GO" id="GO:0046872">
    <property type="term" value="F:metal ion binding"/>
    <property type="evidence" value="ECO:0007669"/>
    <property type="project" value="UniProtKB-KW"/>
</dbReference>
<feature type="non-terminal residue" evidence="9">
    <location>
        <position position="303"/>
    </location>
</feature>
<keyword evidence="3" id="KW-0949">S-adenosyl-L-methionine</keyword>
<dbReference type="GO" id="GO:0005829">
    <property type="term" value="C:cytosol"/>
    <property type="evidence" value="ECO:0007669"/>
    <property type="project" value="TreeGrafter"/>
</dbReference>
<feature type="domain" description="MTTase N-terminal" evidence="7">
    <location>
        <begin position="1"/>
        <end position="42"/>
    </location>
</feature>
<keyword evidence="2" id="KW-0004">4Fe-4S</keyword>
<dbReference type="PROSITE" id="PS51449">
    <property type="entry name" value="MTTASE_N"/>
    <property type="match status" value="1"/>
</dbReference>
<comment type="caution">
    <text evidence="9">The sequence shown here is derived from an EMBL/GenBank/DDBJ whole genome shotgun (WGS) entry which is preliminary data.</text>
</comment>
<evidence type="ECO:0000256" key="5">
    <source>
        <dbReference type="ARBA" id="ARBA00023004"/>
    </source>
</evidence>
<evidence type="ECO:0000256" key="1">
    <source>
        <dbReference type="ARBA" id="ARBA00001966"/>
    </source>
</evidence>
<dbReference type="EMBL" id="BARU01007466">
    <property type="protein sequence ID" value="GAH45428.1"/>
    <property type="molecule type" value="Genomic_DNA"/>
</dbReference>
<keyword evidence="4" id="KW-0479">Metal-binding</keyword>
<proteinExistence type="predicted"/>
<dbReference type="InterPro" id="IPR006638">
    <property type="entry name" value="Elp3/MiaA/NifB-like_rSAM"/>
</dbReference>
<dbReference type="InterPro" id="IPR058240">
    <property type="entry name" value="rSAM_sf"/>
</dbReference>
<evidence type="ECO:0000259" key="8">
    <source>
        <dbReference type="PROSITE" id="PS51918"/>
    </source>
</evidence>
<dbReference type="InterPro" id="IPR007197">
    <property type="entry name" value="rSAM"/>
</dbReference>
<organism evidence="9">
    <name type="scientific">marine sediment metagenome</name>
    <dbReference type="NCBI Taxonomy" id="412755"/>
    <lineage>
        <taxon>unclassified sequences</taxon>
        <taxon>metagenomes</taxon>
        <taxon>ecological metagenomes</taxon>
    </lineage>
</organism>
<evidence type="ECO:0000256" key="6">
    <source>
        <dbReference type="ARBA" id="ARBA00023014"/>
    </source>
</evidence>
<protein>
    <submittedName>
        <fullName evidence="9">Uncharacterized protein</fullName>
    </submittedName>
</protein>
<dbReference type="InterPro" id="IPR013848">
    <property type="entry name" value="Methylthiotransferase_N"/>
</dbReference>
<dbReference type="Gene3D" id="3.80.30.20">
    <property type="entry name" value="tm_1862 like domain"/>
    <property type="match status" value="1"/>
</dbReference>
<dbReference type="AlphaFoldDB" id="X1HJD6"/>
<evidence type="ECO:0000259" key="7">
    <source>
        <dbReference type="PROSITE" id="PS51449"/>
    </source>
</evidence>
<dbReference type="GO" id="GO:0051539">
    <property type="term" value="F:4 iron, 4 sulfur cluster binding"/>
    <property type="evidence" value="ECO:0007669"/>
    <property type="project" value="UniProtKB-KW"/>
</dbReference>
<evidence type="ECO:0000256" key="3">
    <source>
        <dbReference type="ARBA" id="ARBA00022691"/>
    </source>
</evidence>
<dbReference type="Pfam" id="PF04055">
    <property type="entry name" value="Radical_SAM"/>
    <property type="match status" value="1"/>
</dbReference>
<gene>
    <name evidence="9" type="ORF">S03H2_14705</name>
</gene>
<evidence type="ECO:0000256" key="2">
    <source>
        <dbReference type="ARBA" id="ARBA00022485"/>
    </source>
</evidence>
<dbReference type="InterPro" id="IPR020612">
    <property type="entry name" value="Methylthiotransferase_CS"/>
</dbReference>
<reference evidence="9" key="1">
    <citation type="journal article" date="2014" name="Front. Microbiol.">
        <title>High frequency of phylogenetically diverse reductive dehalogenase-homologous genes in deep subseafloor sedimentary metagenomes.</title>
        <authorList>
            <person name="Kawai M."/>
            <person name="Futagami T."/>
            <person name="Toyoda A."/>
            <person name="Takaki Y."/>
            <person name="Nishi S."/>
            <person name="Hori S."/>
            <person name="Arai W."/>
            <person name="Tsubouchi T."/>
            <person name="Morono Y."/>
            <person name="Uchiyama I."/>
            <person name="Ito T."/>
            <person name="Fujiyama A."/>
            <person name="Inagaki F."/>
            <person name="Takami H."/>
        </authorList>
    </citation>
    <scope>NUCLEOTIDE SEQUENCE</scope>
    <source>
        <strain evidence="9">Expedition CK06-06</strain>
    </source>
</reference>
<dbReference type="SFLD" id="SFLDS00029">
    <property type="entry name" value="Radical_SAM"/>
    <property type="match status" value="1"/>
</dbReference>
<dbReference type="InterPro" id="IPR023404">
    <property type="entry name" value="rSAM_horseshoe"/>
</dbReference>
<name>X1HJD6_9ZZZZ</name>
<feature type="domain" description="Radical SAM core" evidence="8">
    <location>
        <begin position="59"/>
        <end position="285"/>
    </location>
</feature>
<dbReference type="PROSITE" id="PS51918">
    <property type="entry name" value="RADICAL_SAM"/>
    <property type="match status" value="1"/>
</dbReference>
<dbReference type="PANTHER" id="PTHR43020">
    <property type="entry name" value="CDK5 REGULATORY SUBUNIT-ASSOCIATED PROTEIN 1"/>
    <property type="match status" value="1"/>
</dbReference>
<evidence type="ECO:0000256" key="4">
    <source>
        <dbReference type="ARBA" id="ARBA00022723"/>
    </source>
</evidence>
<keyword evidence="6" id="KW-0411">Iron-sulfur</keyword>